<gene>
    <name evidence="9" type="ORF">RUM43_007558</name>
</gene>
<dbReference type="GO" id="GO:0016042">
    <property type="term" value="P:lipid catabolic process"/>
    <property type="evidence" value="ECO:0007669"/>
    <property type="project" value="TreeGrafter"/>
</dbReference>
<sequence>MNFSIGFLVFCIVGATALTIKDNRKTQEVGTTFGQNHTGAVKQDDRSTGSVTDSNSGMENGRRSETAATEVQNSDDPRHTKCTSSEHCVHSLEQSSPVTTTKATNKGNAENNGGPSHKVSGTEGVTTERTGPKSISKTPSGQNSANDEHNPLTGKLPSKEPINQATLQTLHPTTQSTKKPGIGLNLSSTTESVQETVKPEEDDEDEVCFPVVGCFAMGKPWKSVARPIRKPFSPEKIQTTIFFSSREYHPDQHTNITLHPTINMNGARFNPQKLTAIIVHGFASSGNATWMTNMKKAYLKQVDANLMLVDWEKGSSLFNYLQVAGNTRVVGKQLGMFVKHLKENYGADPGKFHLIGHSLGAQICSYLAKEVPGIARLTALDPAQPGFEGFDKLVRLDKSDAEFVDVIHTSAKPLIPTFGFGMIAPYGHVDFYMNGGFDQPGCIAVPKEELPPIKNILDLAKFPVEVLAKVITCPHSRSYDFLIEAFNETEKCVFWGHKANAENVLKSVTNTITQGVLKKVLALTTTCNKENCIPLGFATKKSPLRGSFVVTTAGGPPFCISEPGVPTESEGASSKQDTNIQKIARKVGAIKLPTLI</sequence>
<feature type="compositionally biased region" description="Polar residues" evidence="6">
    <location>
        <begin position="48"/>
        <end position="58"/>
    </location>
</feature>
<feature type="region of interest" description="Disordered" evidence="6">
    <location>
        <begin position="30"/>
        <end position="201"/>
    </location>
</feature>
<evidence type="ECO:0000313" key="9">
    <source>
        <dbReference type="EMBL" id="KAK6639286.1"/>
    </source>
</evidence>
<dbReference type="Gene3D" id="3.40.50.1820">
    <property type="entry name" value="alpha/beta hydrolase"/>
    <property type="match status" value="1"/>
</dbReference>
<dbReference type="InterPro" id="IPR013818">
    <property type="entry name" value="Lipase"/>
</dbReference>
<dbReference type="PANTHER" id="PTHR11610:SF173">
    <property type="entry name" value="LIPASE DOMAIN-CONTAINING PROTEIN-RELATED"/>
    <property type="match status" value="1"/>
</dbReference>
<comment type="subcellular location">
    <subcellularLocation>
        <location evidence="1">Secreted</location>
    </subcellularLocation>
</comment>
<feature type="compositionally biased region" description="Polar residues" evidence="6">
    <location>
        <begin position="185"/>
        <end position="195"/>
    </location>
</feature>
<comment type="similarity">
    <text evidence="2 5">Belongs to the AB hydrolase superfamily. Lipase family.</text>
</comment>
<name>A0AAN8SA74_POLSC</name>
<feature type="signal peptide" evidence="7">
    <location>
        <begin position="1"/>
        <end position="17"/>
    </location>
</feature>
<feature type="chain" id="PRO_5042998791" description="Lipase domain-containing protein" evidence="7">
    <location>
        <begin position="18"/>
        <end position="596"/>
    </location>
</feature>
<dbReference type="AlphaFoldDB" id="A0AAN8SA74"/>
<dbReference type="PRINTS" id="PR00823">
    <property type="entry name" value="PANCLIPASE"/>
</dbReference>
<dbReference type="InterPro" id="IPR000734">
    <property type="entry name" value="TAG_lipase"/>
</dbReference>
<keyword evidence="7" id="KW-0732">Signal</keyword>
<dbReference type="Pfam" id="PF00151">
    <property type="entry name" value="Lipase"/>
    <property type="match status" value="1"/>
</dbReference>
<evidence type="ECO:0000256" key="1">
    <source>
        <dbReference type="ARBA" id="ARBA00004613"/>
    </source>
</evidence>
<protein>
    <recommendedName>
        <fullName evidence="8">Lipase domain-containing protein</fullName>
    </recommendedName>
</protein>
<dbReference type="InterPro" id="IPR029058">
    <property type="entry name" value="AB_hydrolase_fold"/>
</dbReference>
<evidence type="ECO:0000256" key="3">
    <source>
        <dbReference type="ARBA" id="ARBA00022525"/>
    </source>
</evidence>
<evidence type="ECO:0000256" key="6">
    <source>
        <dbReference type="SAM" id="MobiDB-lite"/>
    </source>
</evidence>
<feature type="compositionally biased region" description="Polar residues" evidence="6">
    <location>
        <begin position="123"/>
        <end position="145"/>
    </location>
</feature>
<feature type="compositionally biased region" description="Polar residues" evidence="6">
    <location>
        <begin position="161"/>
        <end position="178"/>
    </location>
</feature>
<evidence type="ECO:0000313" key="10">
    <source>
        <dbReference type="Proteomes" id="UP001372834"/>
    </source>
</evidence>
<accession>A0AAN8SA74</accession>
<dbReference type="GO" id="GO:0005615">
    <property type="term" value="C:extracellular space"/>
    <property type="evidence" value="ECO:0007669"/>
    <property type="project" value="TreeGrafter"/>
</dbReference>
<feature type="compositionally biased region" description="Polar residues" evidence="6">
    <location>
        <begin position="82"/>
        <end position="114"/>
    </location>
</feature>
<dbReference type="Proteomes" id="UP001372834">
    <property type="component" value="Unassembled WGS sequence"/>
</dbReference>
<comment type="caution">
    <text evidence="9">The sequence shown here is derived from an EMBL/GenBank/DDBJ whole genome shotgun (WGS) entry which is preliminary data.</text>
</comment>
<dbReference type="GO" id="GO:0004806">
    <property type="term" value="F:triacylglycerol lipase activity"/>
    <property type="evidence" value="ECO:0007669"/>
    <property type="project" value="InterPro"/>
</dbReference>
<dbReference type="CDD" id="cd00707">
    <property type="entry name" value="Pancreat_lipase_like"/>
    <property type="match status" value="1"/>
</dbReference>
<evidence type="ECO:0000256" key="4">
    <source>
        <dbReference type="ARBA" id="ARBA00023157"/>
    </source>
</evidence>
<dbReference type="InterPro" id="IPR002331">
    <property type="entry name" value="Lipase_panc"/>
</dbReference>
<keyword evidence="3" id="KW-0964">Secreted</keyword>
<dbReference type="EMBL" id="JAWJWE010000003">
    <property type="protein sequence ID" value="KAK6639286.1"/>
    <property type="molecule type" value="Genomic_DNA"/>
</dbReference>
<proteinExistence type="inferred from homology"/>
<keyword evidence="4" id="KW-1015">Disulfide bond</keyword>
<dbReference type="PANTHER" id="PTHR11610">
    <property type="entry name" value="LIPASE"/>
    <property type="match status" value="1"/>
</dbReference>
<dbReference type="InterPro" id="IPR033906">
    <property type="entry name" value="Lipase_N"/>
</dbReference>
<evidence type="ECO:0000256" key="2">
    <source>
        <dbReference type="ARBA" id="ARBA00010701"/>
    </source>
</evidence>
<dbReference type="SUPFAM" id="SSF53474">
    <property type="entry name" value="alpha/beta-Hydrolases"/>
    <property type="match status" value="1"/>
</dbReference>
<feature type="domain" description="Lipase" evidence="8">
    <location>
        <begin position="206"/>
        <end position="500"/>
    </location>
</feature>
<dbReference type="PRINTS" id="PR00821">
    <property type="entry name" value="TAGLIPASE"/>
</dbReference>
<reference evidence="9 10" key="1">
    <citation type="submission" date="2023-10" db="EMBL/GenBank/DDBJ databases">
        <title>Genomes of two closely related lineages of the louse Polyplax serrata with different host specificities.</title>
        <authorList>
            <person name="Martinu J."/>
            <person name="Tarabai H."/>
            <person name="Stefka J."/>
            <person name="Hypsa V."/>
        </authorList>
    </citation>
    <scope>NUCLEOTIDE SEQUENCE [LARGE SCALE GENOMIC DNA]</scope>
    <source>
        <strain evidence="9">HR10_N</strain>
    </source>
</reference>
<evidence type="ECO:0000256" key="5">
    <source>
        <dbReference type="RuleBase" id="RU004262"/>
    </source>
</evidence>
<evidence type="ECO:0000259" key="8">
    <source>
        <dbReference type="Pfam" id="PF00151"/>
    </source>
</evidence>
<organism evidence="9 10">
    <name type="scientific">Polyplax serrata</name>
    <name type="common">Common mouse louse</name>
    <dbReference type="NCBI Taxonomy" id="468196"/>
    <lineage>
        <taxon>Eukaryota</taxon>
        <taxon>Metazoa</taxon>
        <taxon>Ecdysozoa</taxon>
        <taxon>Arthropoda</taxon>
        <taxon>Hexapoda</taxon>
        <taxon>Insecta</taxon>
        <taxon>Pterygota</taxon>
        <taxon>Neoptera</taxon>
        <taxon>Paraneoptera</taxon>
        <taxon>Psocodea</taxon>
        <taxon>Troctomorpha</taxon>
        <taxon>Phthiraptera</taxon>
        <taxon>Anoplura</taxon>
        <taxon>Polyplacidae</taxon>
        <taxon>Polyplax</taxon>
    </lineage>
</organism>
<evidence type="ECO:0000256" key="7">
    <source>
        <dbReference type="SAM" id="SignalP"/>
    </source>
</evidence>